<dbReference type="Pfam" id="PF03781">
    <property type="entry name" value="FGE-sulfatase"/>
    <property type="match status" value="1"/>
</dbReference>
<feature type="domain" description="Fibronectin type-III" evidence="2">
    <location>
        <begin position="156"/>
        <end position="257"/>
    </location>
</feature>
<dbReference type="CDD" id="cd00063">
    <property type="entry name" value="FN3"/>
    <property type="match status" value="1"/>
</dbReference>
<dbReference type="Pfam" id="PF00041">
    <property type="entry name" value="fn3"/>
    <property type="match status" value="1"/>
</dbReference>
<name>A0A7T3V4W3_9SPIR</name>
<dbReference type="EMBL" id="CP064936">
    <property type="protein sequence ID" value="QQA00564.1"/>
    <property type="molecule type" value="Genomic_DNA"/>
</dbReference>
<accession>A0A7T3V4W3</accession>
<evidence type="ECO:0000313" key="3">
    <source>
        <dbReference type="EMBL" id="QQA00564.1"/>
    </source>
</evidence>
<dbReference type="InterPro" id="IPR042095">
    <property type="entry name" value="SUMF_sf"/>
</dbReference>
<dbReference type="InterPro" id="IPR013783">
    <property type="entry name" value="Ig-like_fold"/>
</dbReference>
<dbReference type="KEGG" id="tper:IWA51_09865"/>
<dbReference type="SUPFAM" id="SSF56436">
    <property type="entry name" value="C-type lectin-like"/>
    <property type="match status" value="1"/>
</dbReference>
<feature type="region of interest" description="Disordered" evidence="1">
    <location>
        <begin position="403"/>
        <end position="423"/>
    </location>
</feature>
<keyword evidence="4" id="KW-1185">Reference proteome</keyword>
<dbReference type="Gene3D" id="3.90.1580.10">
    <property type="entry name" value="paralog of FGE (formylglycine-generating enzyme)"/>
    <property type="match status" value="1"/>
</dbReference>
<evidence type="ECO:0000259" key="2">
    <source>
        <dbReference type="PROSITE" id="PS50853"/>
    </source>
</evidence>
<proteinExistence type="predicted"/>
<dbReference type="InterPro" id="IPR036116">
    <property type="entry name" value="FN3_sf"/>
</dbReference>
<dbReference type="InterPro" id="IPR003961">
    <property type="entry name" value="FN3_dom"/>
</dbReference>
<dbReference type="InterPro" id="IPR016187">
    <property type="entry name" value="CTDL_fold"/>
</dbReference>
<dbReference type="Gene3D" id="2.60.40.10">
    <property type="entry name" value="Immunoglobulins"/>
    <property type="match status" value="2"/>
</dbReference>
<dbReference type="PANTHER" id="PTHR23150">
    <property type="entry name" value="SULFATASE MODIFYING FACTOR 1, 2"/>
    <property type="match status" value="1"/>
</dbReference>
<dbReference type="SMART" id="SM00060">
    <property type="entry name" value="FN3"/>
    <property type="match status" value="2"/>
</dbReference>
<dbReference type="InterPro" id="IPR005532">
    <property type="entry name" value="SUMF_dom"/>
</dbReference>
<dbReference type="AlphaFoldDB" id="A0A7T3V4W3"/>
<protein>
    <submittedName>
        <fullName evidence="3">SUMF1/EgtB/PvdO family nonheme iron enzyme</fullName>
    </submittedName>
</protein>
<dbReference type="PROSITE" id="PS51257">
    <property type="entry name" value="PROKAR_LIPOPROTEIN"/>
    <property type="match status" value="1"/>
</dbReference>
<dbReference type="PANTHER" id="PTHR23150:SF19">
    <property type="entry name" value="FORMYLGLYCINE-GENERATING ENZYME"/>
    <property type="match status" value="1"/>
</dbReference>
<dbReference type="GO" id="GO:0120147">
    <property type="term" value="F:formylglycine-generating oxidase activity"/>
    <property type="evidence" value="ECO:0007669"/>
    <property type="project" value="TreeGrafter"/>
</dbReference>
<dbReference type="RefSeq" id="WP_198442290.1">
    <property type="nucleotide sequence ID" value="NZ_CBCSHE010000009.1"/>
</dbReference>
<dbReference type="InterPro" id="IPR051043">
    <property type="entry name" value="Sulfatase_Mod_Factor_Kinase"/>
</dbReference>
<dbReference type="SUPFAM" id="SSF49265">
    <property type="entry name" value="Fibronectin type III"/>
    <property type="match status" value="1"/>
</dbReference>
<reference evidence="3 4" key="1">
    <citation type="submission" date="2020-11" db="EMBL/GenBank/DDBJ databases">
        <title>Treponema Peruensis nv. sp., first commensal Treponema isolated from human feces.</title>
        <authorList>
            <person name="Belkhou C."/>
            <person name="Raes J."/>
        </authorList>
    </citation>
    <scope>NUCLEOTIDE SEQUENCE [LARGE SCALE GENOMIC DNA]</scope>
    <source>
        <strain evidence="3 4">RCC2812</strain>
    </source>
</reference>
<sequence>MKKQNLAACFSVITIVFTIIGCKIESTPKTDYEEKLYVSAVKFEAESSPDDTDRYSVKITMSTETDGAVIYYSIDGTEPTAESTKYKEPLYFNKDTQLKAFAIKEGLKNSPISLATLSISSKTITKKVYICAKCKKEYNTAQEAADCCAEKTDTSIPSDVTELKAHPKDSAVILTWKDASDNDIFGYIVNWEVLDASRNLSALEKDSFIIANKKESCIITGLTNGKEYTFTVKTMDTSGNISKGATKNAAPKSIPAGKVMEIELEVPNAKSNTTVTVTVNISTRAEKIEKVVYKKDGSENAAKLLSDAEAKEANQNSSNNKEWNFVLKATDESANGTYTVAVLDSDGREKTSQITIENFDFTPPEKIKNVTTNYSSESNVITLNWDTPIDSDFNHVKISYTTNDGSTDSERSEPINENTDSRTFTGIDKTKNYYTYYIKSVDSVGNESLEIKYKVRVNKTKSHVPEYFVKIPAVSINGTESMKPSSEVFLTNRAMEIASFYMSDHPVTRAEYKEVIGRDPSTASAYDANGNILTGNATANNPVNYINWYDAIVYCNMLSLQEGLSPCYKINESTNPDNWGNVPGSKNDIWNSVSCDWNANGYRLPSEAEWEWAARGGESYIYAGSNNINEVAWYGVNTNYTGTREVKVKKANGYKLYNMSGNVKEWCLDWYGRISDKSDITGPLSGNVRCLRGGSWRNSTGTGVNVTGREYKYPHNRSGEYGFRVVLNAN</sequence>
<dbReference type="InterPro" id="IPR059177">
    <property type="entry name" value="GH29D-like_dom"/>
</dbReference>
<evidence type="ECO:0000256" key="1">
    <source>
        <dbReference type="SAM" id="MobiDB-lite"/>
    </source>
</evidence>
<dbReference type="Proteomes" id="UP000595224">
    <property type="component" value="Chromosome"/>
</dbReference>
<evidence type="ECO:0000313" key="4">
    <source>
        <dbReference type="Proteomes" id="UP000595224"/>
    </source>
</evidence>
<gene>
    <name evidence="3" type="ORF">IWA51_09865</name>
</gene>
<dbReference type="Pfam" id="PF13290">
    <property type="entry name" value="CHB_HEX_C_1"/>
    <property type="match status" value="1"/>
</dbReference>
<organism evidence="3 4">
    <name type="scientific">Treponema peruense</name>
    <dbReference type="NCBI Taxonomy" id="2787628"/>
    <lineage>
        <taxon>Bacteria</taxon>
        <taxon>Pseudomonadati</taxon>
        <taxon>Spirochaetota</taxon>
        <taxon>Spirochaetia</taxon>
        <taxon>Spirochaetales</taxon>
        <taxon>Treponemataceae</taxon>
        <taxon>Treponema</taxon>
    </lineage>
</organism>
<dbReference type="PROSITE" id="PS50853">
    <property type="entry name" value="FN3"/>
    <property type="match status" value="1"/>
</dbReference>